<protein>
    <submittedName>
        <fullName evidence="3">Uncharacterized protein</fullName>
    </submittedName>
</protein>
<dbReference type="RefSeq" id="XP_001017948.1">
    <property type="nucleotide sequence ID" value="XM_001017948.3"/>
</dbReference>
<sequence length="959" mass="112583">MIFGEDTQNASCDSIHKTNSPLISKQQLFTEFCENRSLPSSYYECQGQLLRDDQVFNDILEETGRETLKITLDIQHKDHKEINKQFQATLMNYYLESYISPLLIQHMGLLYKREVFRKMKELAEKQMVEKQKKYIVLMNLFCQKIEQSQQTKEYVNILFEAISKPSPNPNVPQLEYCTFYRQRLCALILLQHYYTIQRETQYQNFYCFWHKLFEDQFPILQYIMEDKQLRKKLRMNTGIRVQAVPSLRNYMHKKQTNKNNIEEKGSGNSCQQMGEKLKCQKSSKLHTLNNENQSDEKIFKARMNNQRQSKKLQQTCLENQEKIQRKRQKVNKTQDQSNYQFNDDDNDNAFIKQIITNSAQKNIDCKIQNQFVKEVSDSSSKFKQKNLKQQELTKDKNLNSGESHLSGNKQNSNIYQFNEENQNKISYLDQQLKSHEINMQQAIDENSKALESQSAANKTFSLEKLAKRSKPRCSIEAGIQGDSLLSNENQENQGESNKKIKQSPSLSSSSLIPTSDSFLKNPKTTADDQHYQNNDYQKNVKISIQKQIQPKLKLESSDYSQNMGQEEDIYKNRSYYDGSLLTPFKNEIKNDFQAFDNHQNNIIQIKNLNLKTKMQNNRDKYNTEHFDDKGEKQARSQTTILKSEEQIADIQNQLTAQNSKYSTQQRFKNMMNSKLSEESTFMNSPQTNGQVFSFLESNIKEEAQKASEFKLGPSLVNSQNYSDQVYQSTGGNKLTNELPFKQQHSFNQKYPQISSLQVQNQQFNRTQQMTISQNNSASKFEQQVYGNIDLNQINTINNPIRQITCDNQIKVINMPQIMLDDQINKQQLYQQQQYQQYIYNCQQAQYESMQQQLFMKNQFMNPQYQSNILLNDQIFNNNNNNRIVQGTIFQGSNMNNLYQNNYYSNPNTASQIACLIPTTNDFQQMLINNQQCYFRSLLPSERAYNPQNQRLVVIQQIKQ</sequence>
<name>Q23MD6_TETTS</name>
<dbReference type="InParanoid" id="Q23MD6"/>
<evidence type="ECO:0000313" key="3">
    <source>
        <dbReference type="EMBL" id="EAR97703.1"/>
    </source>
</evidence>
<feature type="region of interest" description="Disordered" evidence="2">
    <location>
        <begin position="323"/>
        <end position="344"/>
    </location>
</feature>
<dbReference type="GeneID" id="7823853"/>
<accession>Q23MD6</accession>
<feature type="region of interest" description="Disordered" evidence="2">
    <location>
        <begin position="378"/>
        <end position="410"/>
    </location>
</feature>
<feature type="compositionally biased region" description="Polar residues" evidence="2">
    <location>
        <begin position="398"/>
        <end position="410"/>
    </location>
</feature>
<dbReference type="EMBL" id="GG662661">
    <property type="protein sequence ID" value="EAR97703.1"/>
    <property type="molecule type" value="Genomic_DNA"/>
</dbReference>
<proteinExistence type="predicted"/>
<dbReference type="AlphaFoldDB" id="Q23MD6"/>
<evidence type="ECO:0000256" key="2">
    <source>
        <dbReference type="SAM" id="MobiDB-lite"/>
    </source>
</evidence>
<dbReference type="KEGG" id="tet:TTHERM_00621230"/>
<reference evidence="4" key="1">
    <citation type="journal article" date="2006" name="PLoS Biol.">
        <title>Macronuclear genome sequence of the ciliate Tetrahymena thermophila, a model eukaryote.</title>
        <authorList>
            <person name="Eisen J.A."/>
            <person name="Coyne R.S."/>
            <person name="Wu M."/>
            <person name="Wu D."/>
            <person name="Thiagarajan M."/>
            <person name="Wortman J.R."/>
            <person name="Badger J.H."/>
            <person name="Ren Q."/>
            <person name="Amedeo P."/>
            <person name="Jones K.M."/>
            <person name="Tallon L.J."/>
            <person name="Delcher A.L."/>
            <person name="Salzberg S.L."/>
            <person name="Silva J.C."/>
            <person name="Haas B.J."/>
            <person name="Majoros W.H."/>
            <person name="Farzad M."/>
            <person name="Carlton J.M."/>
            <person name="Smith R.K. Jr."/>
            <person name="Garg J."/>
            <person name="Pearlman R.E."/>
            <person name="Karrer K.M."/>
            <person name="Sun L."/>
            <person name="Manning G."/>
            <person name="Elde N.C."/>
            <person name="Turkewitz A.P."/>
            <person name="Asai D.J."/>
            <person name="Wilkes D.E."/>
            <person name="Wang Y."/>
            <person name="Cai H."/>
            <person name="Collins K."/>
            <person name="Stewart B.A."/>
            <person name="Lee S.R."/>
            <person name="Wilamowska K."/>
            <person name="Weinberg Z."/>
            <person name="Ruzzo W.L."/>
            <person name="Wloga D."/>
            <person name="Gaertig J."/>
            <person name="Frankel J."/>
            <person name="Tsao C.-C."/>
            <person name="Gorovsky M.A."/>
            <person name="Keeling P.J."/>
            <person name="Waller R.F."/>
            <person name="Patron N.J."/>
            <person name="Cherry J.M."/>
            <person name="Stover N.A."/>
            <person name="Krieger C.J."/>
            <person name="del Toro C."/>
            <person name="Ryder H.F."/>
            <person name="Williamson S.C."/>
            <person name="Barbeau R.A."/>
            <person name="Hamilton E.P."/>
            <person name="Orias E."/>
        </authorList>
    </citation>
    <scope>NUCLEOTIDE SEQUENCE [LARGE SCALE GENOMIC DNA]</scope>
    <source>
        <strain evidence="4">SB210</strain>
    </source>
</reference>
<organism evidence="3 4">
    <name type="scientific">Tetrahymena thermophila (strain SB210)</name>
    <dbReference type="NCBI Taxonomy" id="312017"/>
    <lineage>
        <taxon>Eukaryota</taxon>
        <taxon>Sar</taxon>
        <taxon>Alveolata</taxon>
        <taxon>Ciliophora</taxon>
        <taxon>Intramacronucleata</taxon>
        <taxon>Oligohymenophorea</taxon>
        <taxon>Hymenostomatida</taxon>
        <taxon>Tetrahymenina</taxon>
        <taxon>Tetrahymenidae</taxon>
        <taxon>Tetrahymena</taxon>
    </lineage>
</organism>
<feature type="coiled-coil region" evidence="1">
    <location>
        <begin position="425"/>
        <end position="452"/>
    </location>
</feature>
<feature type="region of interest" description="Disordered" evidence="2">
    <location>
        <begin position="478"/>
        <end position="538"/>
    </location>
</feature>
<keyword evidence="4" id="KW-1185">Reference proteome</keyword>
<feature type="compositionally biased region" description="Polar residues" evidence="2">
    <location>
        <begin position="331"/>
        <end position="341"/>
    </location>
</feature>
<feature type="compositionally biased region" description="Low complexity" evidence="2">
    <location>
        <begin position="503"/>
        <end position="517"/>
    </location>
</feature>
<dbReference type="HOGENOM" id="CLU_308092_0_0_1"/>
<evidence type="ECO:0000313" key="4">
    <source>
        <dbReference type="Proteomes" id="UP000009168"/>
    </source>
</evidence>
<gene>
    <name evidence="3" type="ORF">TTHERM_00621230</name>
</gene>
<feature type="compositionally biased region" description="Low complexity" evidence="2">
    <location>
        <begin position="486"/>
        <end position="495"/>
    </location>
</feature>
<keyword evidence="1" id="KW-0175">Coiled coil</keyword>
<evidence type="ECO:0000256" key="1">
    <source>
        <dbReference type="SAM" id="Coils"/>
    </source>
</evidence>
<dbReference type="Proteomes" id="UP000009168">
    <property type="component" value="Unassembled WGS sequence"/>
</dbReference>